<dbReference type="Gene3D" id="3.10.290.30">
    <property type="entry name" value="MM3350-like"/>
    <property type="match status" value="1"/>
</dbReference>
<evidence type="ECO:0000313" key="2">
    <source>
        <dbReference type="EMBL" id="EOC99999.1"/>
    </source>
</evidence>
<dbReference type="EMBL" id="ARZA01000212">
    <property type="protein sequence ID" value="EOC99999.1"/>
    <property type="molecule type" value="Genomic_DNA"/>
</dbReference>
<gene>
    <name evidence="2" type="ORF">L21TH_1943</name>
</gene>
<name>R1CCK5_9FIRM</name>
<dbReference type="Proteomes" id="UP000013378">
    <property type="component" value="Unassembled WGS sequence"/>
</dbReference>
<dbReference type="eggNOG" id="COG4974">
    <property type="taxonomic scope" value="Bacteria"/>
</dbReference>
<proteinExistence type="predicted"/>
<dbReference type="Pfam" id="PF07929">
    <property type="entry name" value="PRiA4_ORF3"/>
    <property type="match status" value="1"/>
</dbReference>
<organism evidence="2 3">
    <name type="scientific">Caldisalinibacter kiritimatiensis</name>
    <dbReference type="NCBI Taxonomy" id="1304284"/>
    <lineage>
        <taxon>Bacteria</taxon>
        <taxon>Bacillati</taxon>
        <taxon>Bacillota</taxon>
        <taxon>Tissierellia</taxon>
        <taxon>Tissierellales</taxon>
        <taxon>Thermohalobacteraceae</taxon>
        <taxon>Caldisalinibacter</taxon>
    </lineage>
</organism>
<dbReference type="RefSeq" id="WP_006314935.1">
    <property type="nucleotide sequence ID" value="NZ_ARZA01000212.1"/>
</dbReference>
<dbReference type="PANTHER" id="PTHR41878">
    <property type="entry name" value="LEXA REPRESSOR-RELATED"/>
    <property type="match status" value="1"/>
</dbReference>
<evidence type="ECO:0000313" key="3">
    <source>
        <dbReference type="Proteomes" id="UP000013378"/>
    </source>
</evidence>
<keyword evidence="3" id="KW-1185">Reference proteome</keyword>
<dbReference type="PANTHER" id="PTHR41878:SF1">
    <property type="entry name" value="TNPR PROTEIN"/>
    <property type="match status" value="1"/>
</dbReference>
<dbReference type="InterPro" id="IPR012912">
    <property type="entry name" value="Plasmid_pRiA4b_Orf3-like"/>
</dbReference>
<sequence>MYEFGYPICIEGEGACPPEDVGGIGGYEEFLEVINDPNHEDYEGFLTWAKEQGYKESWDIKWTNTLMKQCLKLKKIKVDK</sequence>
<comment type="caution">
    <text evidence="2">The sequence shown here is derived from an EMBL/GenBank/DDBJ whole genome shotgun (WGS) entry which is preliminary data.</text>
</comment>
<accession>R1CCK5</accession>
<feature type="domain" description="Plasmid pRiA4b Orf3-like" evidence="1">
    <location>
        <begin position="6"/>
        <end position="63"/>
    </location>
</feature>
<evidence type="ECO:0000259" key="1">
    <source>
        <dbReference type="Pfam" id="PF07929"/>
    </source>
</evidence>
<protein>
    <submittedName>
        <fullName evidence="2">TnpR protein</fullName>
    </submittedName>
</protein>
<dbReference type="SUPFAM" id="SSF159941">
    <property type="entry name" value="MM3350-like"/>
    <property type="match status" value="1"/>
</dbReference>
<dbReference type="STRING" id="1304284.L21TH_1943"/>
<dbReference type="InterPro" id="IPR024047">
    <property type="entry name" value="MM3350-like_sf"/>
</dbReference>
<reference evidence="2 3" key="1">
    <citation type="journal article" date="2015" name="Geomicrobiol. J.">
        <title>Caldisalinibacter kiritimatiensis gen. nov., sp. nov., a moderately thermohalophilic thiosulfate-reducing bacterium from a hypersaline microbial mat.</title>
        <authorList>
            <person name="Ben Hania W."/>
            <person name="Joseph M."/>
            <person name="Fiebig A."/>
            <person name="Bunk B."/>
            <person name="Klenk H.-P."/>
            <person name="Fardeau M.-L."/>
            <person name="Spring S."/>
        </authorList>
    </citation>
    <scope>NUCLEOTIDE SEQUENCE [LARGE SCALE GENOMIC DNA]</scope>
    <source>
        <strain evidence="2 3">L21-TH-D2</strain>
    </source>
</reference>
<dbReference type="AlphaFoldDB" id="R1CCK5"/>